<feature type="region of interest" description="Disordered" evidence="1">
    <location>
        <begin position="525"/>
        <end position="554"/>
    </location>
</feature>
<dbReference type="Pfam" id="PF14309">
    <property type="entry name" value="DUF4378"/>
    <property type="match status" value="1"/>
</dbReference>
<evidence type="ECO:0000313" key="4">
    <source>
        <dbReference type="EMBL" id="RVW49430.1"/>
    </source>
</evidence>
<proteinExistence type="predicted"/>
<keyword evidence="2" id="KW-0732">Signal</keyword>
<dbReference type="EMBL" id="QGNW01001227">
    <property type="protein sequence ID" value="RVW49430.1"/>
    <property type="molecule type" value="Genomic_DNA"/>
</dbReference>
<evidence type="ECO:0000256" key="1">
    <source>
        <dbReference type="SAM" id="MobiDB-lite"/>
    </source>
</evidence>
<feature type="domain" description="DUF4378" evidence="3">
    <location>
        <begin position="792"/>
        <end position="943"/>
    </location>
</feature>
<reference evidence="4 5" key="1">
    <citation type="journal article" date="2018" name="PLoS Genet.">
        <title>Population sequencing reveals clonal diversity and ancestral inbreeding in the grapevine cultivar Chardonnay.</title>
        <authorList>
            <person name="Roach M.J."/>
            <person name="Johnson D.L."/>
            <person name="Bohlmann J."/>
            <person name="van Vuuren H.J."/>
            <person name="Jones S.J."/>
            <person name="Pretorius I.S."/>
            <person name="Schmidt S.A."/>
            <person name="Borneman A.R."/>
        </authorList>
    </citation>
    <scope>NUCLEOTIDE SEQUENCE [LARGE SCALE GENOMIC DNA]</scope>
    <source>
        <strain evidence="5">cv. Chardonnay</strain>
        <tissue evidence="4">Leaf</tissue>
    </source>
</reference>
<feature type="signal peptide" evidence="2">
    <location>
        <begin position="1"/>
        <end position="15"/>
    </location>
</feature>
<feature type="region of interest" description="Disordered" evidence="1">
    <location>
        <begin position="677"/>
        <end position="705"/>
    </location>
</feature>
<feature type="compositionally biased region" description="Polar residues" evidence="1">
    <location>
        <begin position="533"/>
        <end position="554"/>
    </location>
</feature>
<feature type="compositionally biased region" description="Polar residues" evidence="1">
    <location>
        <begin position="282"/>
        <end position="297"/>
    </location>
</feature>
<feature type="region of interest" description="Disordered" evidence="1">
    <location>
        <begin position="278"/>
        <end position="313"/>
    </location>
</feature>
<evidence type="ECO:0000313" key="5">
    <source>
        <dbReference type="Proteomes" id="UP000288805"/>
    </source>
</evidence>
<comment type="caution">
    <text evidence="4">The sequence shown here is derived from an EMBL/GenBank/DDBJ whole genome shotgun (WGS) entry which is preliminary data.</text>
</comment>
<name>A0A438ENZ0_VITVI</name>
<feature type="chain" id="PRO_5019103746" description="DUF4378 domain-containing protein" evidence="2">
    <location>
        <begin position="16"/>
        <end position="950"/>
    </location>
</feature>
<dbReference type="Proteomes" id="UP000288805">
    <property type="component" value="Unassembled WGS sequence"/>
</dbReference>
<accession>A0A438ENZ0</accession>
<dbReference type="PANTHER" id="PTHR46836">
    <property type="entry name" value="AFADIN"/>
    <property type="match status" value="1"/>
</dbReference>
<gene>
    <name evidence="4" type="ORF">CK203_080267</name>
</gene>
<feature type="region of interest" description="Disordered" evidence="1">
    <location>
        <begin position="482"/>
        <end position="508"/>
    </location>
</feature>
<feature type="compositionally biased region" description="Polar residues" evidence="1">
    <location>
        <begin position="490"/>
        <end position="502"/>
    </location>
</feature>
<evidence type="ECO:0000259" key="3">
    <source>
        <dbReference type="Pfam" id="PF14309"/>
    </source>
</evidence>
<feature type="compositionally biased region" description="Polar residues" evidence="1">
    <location>
        <begin position="689"/>
        <end position="700"/>
    </location>
</feature>
<protein>
    <recommendedName>
        <fullName evidence="3">DUF4378 domain-containing protein</fullName>
    </recommendedName>
</protein>
<dbReference type="AlphaFoldDB" id="A0A438ENZ0"/>
<dbReference type="PANTHER" id="PTHR46836:SF7">
    <property type="entry name" value="PHOSPHATIDYLINOSITOL N-ACETYGLUCOSAMINLYTRANSFERASE SUBUNIT P-LIKE PROTEIN"/>
    <property type="match status" value="1"/>
</dbReference>
<evidence type="ECO:0000256" key="2">
    <source>
        <dbReference type="SAM" id="SignalP"/>
    </source>
</evidence>
<dbReference type="InterPro" id="IPR025486">
    <property type="entry name" value="DUF4378"/>
</dbReference>
<organism evidence="4 5">
    <name type="scientific">Vitis vinifera</name>
    <name type="common">Grape</name>
    <dbReference type="NCBI Taxonomy" id="29760"/>
    <lineage>
        <taxon>Eukaryota</taxon>
        <taxon>Viridiplantae</taxon>
        <taxon>Streptophyta</taxon>
        <taxon>Embryophyta</taxon>
        <taxon>Tracheophyta</taxon>
        <taxon>Spermatophyta</taxon>
        <taxon>Magnoliopsida</taxon>
        <taxon>eudicotyledons</taxon>
        <taxon>Gunneridae</taxon>
        <taxon>Pentapetalae</taxon>
        <taxon>rosids</taxon>
        <taxon>Vitales</taxon>
        <taxon>Vitaceae</taxon>
        <taxon>Viteae</taxon>
        <taxon>Vitis</taxon>
    </lineage>
</organism>
<sequence>MYLCIFWTVLDLGSACVKVAENLLEVMESKQITSSVIARLMGLDELPPRQPIHKQQRVLSENYLRKTASIGVREKRSSYEGCSFRMTAEKHQEFKDIFEVPSIPRMDKHHHPSPPKGKGCSNLTGGNVALQEFTEPKCLLMNETLQRSKEFDDTPEVLDSSNDLLPGNLQEQGSFFIKHLHNVQGVSPYLQSGNDRGLKASNASSHRKNEIYGRLERRTEQRDALKSFQKPGNDLVPRSHEELGADYSHNLSKSRLQSEDDRCISHTRIVVLRPNLGKTPDTRSLVSTTSHKGSQSSYRRHKNIPHSKNEEMHVEARERKTLGSGMEPFGHGSRVSGETANVIGKTMKHNASSSFTKVSRSGFGGDGTSLNEFEVMKPSSPDFINWKNRHQKSFSYWNGFSVAGETKKQLSERWKMTKSCQEIGLVGRGSTLGEMLAMPDHETRPRNLDCKHGKNSQSNQFGANDGDVNLCTPLGISSKDGWKGGCVKSSPKSGSLPASASIGSHKPMTGNEVLHCDWYMTPEEAVDGEPQKSGKQNSDLNDCSGPRNSRLSSQKSVSIPFLDSENNHTAQEACVILSELKHKIEESNLSEQSYGVLRPELNDSFGQNLQVPESSIVNVASMSAVADIVAYSETEDIGLSFGITNEQQSKPMAGILLVKDGDSASCNSVASILEEGSIGSPGGSSVSSHCTGTNPESSVSLEEAYQPSPVSVLELPFKGEISSGSECFESVSADNCGLQMQLQLLKSESPEAYSEGPGMVISSDEDTEEESIGLYDEKREPRGLSKARESRDFSYLVDVLVEAGFCGSDLEIDLETWHSPECPMSRLVFEKLEKKYGEQTSWKRSERMLLFDRINSGLMEILWPCTEIHMWTGSVTKRLSFKLSQEMIEEELWKILASQEKEMNKNLSGKALGRETRWLELGDNITIIGREIESLLLDELAAEFVSMENF</sequence>